<dbReference type="Proteomes" id="UP000887229">
    <property type="component" value="Unassembled WGS sequence"/>
</dbReference>
<protein>
    <recommendedName>
        <fullName evidence="1">DUF7580 domain-containing protein</fullName>
    </recommendedName>
</protein>
<name>A0A9P8CKN0_9HYPO</name>
<reference evidence="2" key="1">
    <citation type="journal article" date="2021" name="IMA Fungus">
        <title>Genomic characterization of three marine fungi, including Emericellopsis atlantica sp. nov. with signatures of a generalist lifestyle and marine biomass degradation.</title>
        <authorList>
            <person name="Hagestad O.C."/>
            <person name="Hou L."/>
            <person name="Andersen J.H."/>
            <person name="Hansen E.H."/>
            <person name="Altermark B."/>
            <person name="Li C."/>
            <person name="Kuhnert E."/>
            <person name="Cox R.J."/>
            <person name="Crous P.W."/>
            <person name="Spatafora J.W."/>
            <person name="Lail K."/>
            <person name="Amirebrahimi M."/>
            <person name="Lipzen A."/>
            <person name="Pangilinan J."/>
            <person name="Andreopoulos W."/>
            <person name="Hayes R.D."/>
            <person name="Ng V."/>
            <person name="Grigoriev I.V."/>
            <person name="Jackson S.A."/>
            <person name="Sutton T.D.S."/>
            <person name="Dobson A.D.W."/>
            <person name="Rama T."/>
        </authorList>
    </citation>
    <scope>NUCLEOTIDE SEQUENCE</scope>
    <source>
        <strain evidence="2">TS7</strain>
    </source>
</reference>
<accession>A0A9P8CKN0</accession>
<gene>
    <name evidence="2" type="ORF">F5Z01DRAFT_428781</name>
</gene>
<dbReference type="OrthoDB" id="3565018at2759"/>
<dbReference type="RefSeq" id="XP_046114034.1">
    <property type="nucleotide sequence ID" value="XM_046259673.1"/>
</dbReference>
<sequence>MSGFEITGVVLGAIPLIISGLEHWREVAKVCGYYARIRKEHRKCLYDVRLYQILYMRNLEELLLPIVDNPDHVTLLVNDPDSHHWKSKTLESRLGDRLQESYPLYMEIINNMKEALEELQKILSLDNITVQAKLHPSERPQKQTSLLTSARTKWDYELFRIKFSFNEPKRTKVVDDLKEYNERLEKLLSTSDKITTLKQAASSVYTKSTSALEKVFAETRRKSGLLYKALQKAWQCSCQHHHFANLRLEHRTLPEICFEIILMFASSPSNGDKKTNQWSFKELQCGPMTDCSFSYTSSLLDAPSVLQTSQKASLALRAPIALRTLHQKKKDAFPSTAISVPRIEVNSLTGPSIKLCQRLGDHDCGQCMGIIGHESETYHLHPLAKRTSSGQSRALTLDHVLSGDFGGHLGRRQRYYIALLLASSVAQLQSTEWLRTGLTKGDIFFYVCGDEQCEVPFHEPFIRQGFPSSRNETTSSGYAKDYNFYSLGILLLELCFGRRLEDLPQRQRFPSGPQEAEQAYDLVVALEWSNGVGDEAGDDYASAIKWCFTGAKMASRSWQGDVIKHVVRPLEACHEHLRAVC</sequence>
<comment type="caution">
    <text evidence="2">The sequence shown here is derived from an EMBL/GenBank/DDBJ whole genome shotgun (WGS) entry which is preliminary data.</text>
</comment>
<dbReference type="EMBL" id="MU251283">
    <property type="protein sequence ID" value="KAG9250110.1"/>
    <property type="molecule type" value="Genomic_DNA"/>
</dbReference>
<evidence type="ECO:0000259" key="1">
    <source>
        <dbReference type="Pfam" id="PF24476"/>
    </source>
</evidence>
<organism evidence="2 3">
    <name type="scientific">Emericellopsis atlantica</name>
    <dbReference type="NCBI Taxonomy" id="2614577"/>
    <lineage>
        <taxon>Eukaryota</taxon>
        <taxon>Fungi</taxon>
        <taxon>Dikarya</taxon>
        <taxon>Ascomycota</taxon>
        <taxon>Pezizomycotina</taxon>
        <taxon>Sordariomycetes</taxon>
        <taxon>Hypocreomycetidae</taxon>
        <taxon>Hypocreales</taxon>
        <taxon>Bionectriaceae</taxon>
        <taxon>Emericellopsis</taxon>
    </lineage>
</organism>
<dbReference type="AlphaFoldDB" id="A0A9P8CKN0"/>
<evidence type="ECO:0000313" key="2">
    <source>
        <dbReference type="EMBL" id="KAG9250110.1"/>
    </source>
</evidence>
<dbReference type="GeneID" id="70290576"/>
<feature type="domain" description="DUF7580" evidence="1">
    <location>
        <begin position="218"/>
        <end position="549"/>
    </location>
</feature>
<dbReference type="PANTHER" id="PTHR35186:SF4">
    <property type="entry name" value="PRION-INHIBITION AND PROPAGATION HELO DOMAIN-CONTAINING PROTEIN"/>
    <property type="match status" value="1"/>
</dbReference>
<dbReference type="InterPro" id="IPR056002">
    <property type="entry name" value="DUF7580"/>
</dbReference>
<evidence type="ECO:0000313" key="3">
    <source>
        <dbReference type="Proteomes" id="UP000887229"/>
    </source>
</evidence>
<dbReference type="PANTHER" id="PTHR35186">
    <property type="entry name" value="ANK_REP_REGION DOMAIN-CONTAINING PROTEIN"/>
    <property type="match status" value="1"/>
</dbReference>
<keyword evidence="3" id="KW-1185">Reference proteome</keyword>
<dbReference type="Pfam" id="PF24476">
    <property type="entry name" value="DUF7580"/>
    <property type="match status" value="1"/>
</dbReference>
<proteinExistence type="predicted"/>